<proteinExistence type="predicted"/>
<name>A0AAV3NHG1_LITER</name>
<gene>
    <name evidence="1" type="ORF">LIER_00467</name>
</gene>
<comment type="caution">
    <text evidence="1">The sequence shown here is derived from an EMBL/GenBank/DDBJ whole genome shotgun (WGS) entry which is preliminary data.</text>
</comment>
<evidence type="ECO:0000313" key="2">
    <source>
        <dbReference type="Proteomes" id="UP001454036"/>
    </source>
</evidence>
<evidence type="ECO:0000313" key="1">
    <source>
        <dbReference type="EMBL" id="GAA0138787.1"/>
    </source>
</evidence>
<protein>
    <recommendedName>
        <fullName evidence="3">DUF4283 domain-containing protein</fullName>
    </recommendedName>
</protein>
<sequence>MDSKIIRNLLKCNLTNEESRPIQLKEVDLVDGISECEASAFAKVLSLRDGFISIQNFTLIMAKAWNCKGLRVSRAVHSILHIFFPSLEEKKCIMGWGPWCFENQLVLMKDWGRNVDPLQIDFSEYLFWIQLCGLRDETFTKDVGFKLASAFDSCEGVELRKDKMGKKFFRIRVTCGSGTWKDKVWASSQLALNEDGDSLGYSSGATILKQNSRNYVSNNPLSPLLSEAIKESNGPPILNKPILKEQNKRKTVLGSSIPKLYQKEDFQAEAFKLDLKTIQTEEADLIPILKFFNFQKFGTQVTTEGQISTMQKGKAILKGPGRQTTDSKKRFHPYVDACYNESQGKKPSLSNPGLDGSTTHVIQLRLLNSLADENEYLILELPGLLEWKRDVMGNVQHKIESKQATLDSLNQRTITNVSKEQALTLAKEIDKLCEANDVYWRQRSRVEWRVKGDRNTSYFHALSSQRGKMTLITALQDENGTMVTNAYDIQQLAAEF</sequence>
<dbReference type="EMBL" id="BAABME010000036">
    <property type="protein sequence ID" value="GAA0138787.1"/>
    <property type="molecule type" value="Genomic_DNA"/>
</dbReference>
<dbReference type="AlphaFoldDB" id="A0AAV3NHG1"/>
<reference evidence="1 2" key="1">
    <citation type="submission" date="2024-01" db="EMBL/GenBank/DDBJ databases">
        <title>The complete chloroplast genome sequence of Lithospermum erythrorhizon: insights into the phylogenetic relationship among Boraginaceae species and the maternal lineages of purple gromwells.</title>
        <authorList>
            <person name="Okada T."/>
            <person name="Watanabe K."/>
        </authorList>
    </citation>
    <scope>NUCLEOTIDE SEQUENCE [LARGE SCALE GENOMIC DNA]</scope>
</reference>
<evidence type="ECO:0008006" key="3">
    <source>
        <dbReference type="Google" id="ProtNLM"/>
    </source>
</evidence>
<accession>A0AAV3NHG1</accession>
<organism evidence="1 2">
    <name type="scientific">Lithospermum erythrorhizon</name>
    <name type="common">Purple gromwell</name>
    <name type="synonym">Lithospermum officinale var. erythrorhizon</name>
    <dbReference type="NCBI Taxonomy" id="34254"/>
    <lineage>
        <taxon>Eukaryota</taxon>
        <taxon>Viridiplantae</taxon>
        <taxon>Streptophyta</taxon>
        <taxon>Embryophyta</taxon>
        <taxon>Tracheophyta</taxon>
        <taxon>Spermatophyta</taxon>
        <taxon>Magnoliopsida</taxon>
        <taxon>eudicotyledons</taxon>
        <taxon>Gunneridae</taxon>
        <taxon>Pentapetalae</taxon>
        <taxon>asterids</taxon>
        <taxon>lamiids</taxon>
        <taxon>Boraginales</taxon>
        <taxon>Boraginaceae</taxon>
        <taxon>Boraginoideae</taxon>
        <taxon>Lithospermeae</taxon>
        <taxon>Lithospermum</taxon>
    </lineage>
</organism>
<keyword evidence="2" id="KW-1185">Reference proteome</keyword>
<dbReference type="Proteomes" id="UP001454036">
    <property type="component" value="Unassembled WGS sequence"/>
</dbReference>